<dbReference type="InterPro" id="IPR035093">
    <property type="entry name" value="RelE/ParE_toxin_dom_sf"/>
</dbReference>
<evidence type="ECO:0000256" key="6">
    <source>
        <dbReference type="ARBA" id="ARBA00030388"/>
    </source>
</evidence>
<reference evidence="8 9" key="1">
    <citation type="submission" date="2013-01" db="EMBL/GenBank/DDBJ databases">
        <authorList>
            <person name="Bench S."/>
        </authorList>
    </citation>
    <scope>NUCLEOTIDE SEQUENCE [LARGE SCALE GENOMIC DNA]</scope>
    <source>
        <strain evidence="8 9">WH 0402</strain>
    </source>
</reference>
<dbReference type="Proteomes" id="UP000018130">
    <property type="component" value="Unassembled WGS sequence"/>
</dbReference>
<keyword evidence="5" id="KW-0378">Hydrolase</keyword>
<evidence type="ECO:0000256" key="1">
    <source>
        <dbReference type="ARBA" id="ARBA00008172"/>
    </source>
</evidence>
<evidence type="ECO:0000256" key="3">
    <source>
        <dbReference type="ARBA" id="ARBA00022722"/>
    </source>
</evidence>
<reference evidence="8 9" key="2">
    <citation type="submission" date="2013-09" db="EMBL/GenBank/DDBJ databases">
        <title>Whole genome comparison of six Crocosphaera watsonii strains with differing phenotypes.</title>
        <authorList>
            <person name="Bench S.R."/>
            <person name="Heller P."/>
            <person name="Frank I."/>
            <person name="Arciniega M."/>
            <person name="Shilova I.N."/>
            <person name="Zehr J.P."/>
        </authorList>
    </citation>
    <scope>NUCLEOTIDE SEQUENCE [LARGE SCALE GENOMIC DNA]</scope>
    <source>
        <strain evidence="8 9">WH 0402</strain>
    </source>
</reference>
<dbReference type="NCBIfam" id="TIGR02116">
    <property type="entry name" value="toxin_Txe_YoeB"/>
    <property type="match status" value="1"/>
</dbReference>
<evidence type="ECO:0000256" key="7">
    <source>
        <dbReference type="ARBA" id="ARBA00050056"/>
    </source>
</evidence>
<dbReference type="Pfam" id="PF06769">
    <property type="entry name" value="YoeB_toxin"/>
    <property type="match status" value="1"/>
</dbReference>
<gene>
    <name evidence="8" type="ORF">CWATWH0402_1871</name>
</gene>
<dbReference type="PANTHER" id="PTHR38039">
    <property type="entry name" value="TOXIN YOEB"/>
    <property type="match status" value="1"/>
</dbReference>
<keyword evidence="2" id="KW-1277">Toxin-antitoxin system</keyword>
<comment type="caution">
    <text evidence="8">The sequence shown here is derived from an EMBL/GenBank/DDBJ whole genome shotgun (WGS) entry which is preliminary data.</text>
</comment>
<organism evidence="8 9">
    <name type="scientific">Crocosphaera watsonii WH 0402</name>
    <dbReference type="NCBI Taxonomy" id="1284629"/>
    <lineage>
        <taxon>Bacteria</taxon>
        <taxon>Bacillati</taxon>
        <taxon>Cyanobacteriota</taxon>
        <taxon>Cyanophyceae</taxon>
        <taxon>Oscillatoriophycideae</taxon>
        <taxon>Chroococcales</taxon>
        <taxon>Aphanothecaceae</taxon>
        <taxon>Crocosphaera</taxon>
    </lineage>
</organism>
<evidence type="ECO:0000256" key="2">
    <source>
        <dbReference type="ARBA" id="ARBA00022649"/>
    </source>
</evidence>
<dbReference type="GO" id="GO:0016787">
    <property type="term" value="F:hydrolase activity"/>
    <property type="evidence" value="ECO:0007669"/>
    <property type="project" value="UniProtKB-KW"/>
</dbReference>
<name>T2JKF0_CROWT</name>
<accession>T2JKF0</accession>
<evidence type="ECO:0000313" key="8">
    <source>
        <dbReference type="EMBL" id="CCQ66308.1"/>
    </source>
</evidence>
<dbReference type="GO" id="GO:0004519">
    <property type="term" value="F:endonuclease activity"/>
    <property type="evidence" value="ECO:0007669"/>
    <property type="project" value="UniProtKB-KW"/>
</dbReference>
<dbReference type="GO" id="GO:0006401">
    <property type="term" value="P:RNA catabolic process"/>
    <property type="evidence" value="ECO:0007669"/>
    <property type="project" value="InterPro"/>
</dbReference>
<sequence length="41" mass="4844">MIKDIIRNPFDGIGKPEPLKANLSGYWSRRISSEHRLVYER</sequence>
<protein>
    <recommendedName>
        <fullName evidence="7">Endoribonuclease YoeB</fullName>
    </recommendedName>
    <alternativeName>
        <fullName evidence="6">Putative mRNA interferase YoeB</fullName>
    </alternativeName>
</protein>
<evidence type="ECO:0000313" key="9">
    <source>
        <dbReference type="Proteomes" id="UP000018130"/>
    </source>
</evidence>
<dbReference type="AlphaFoldDB" id="T2JKF0"/>
<dbReference type="InterPro" id="IPR009614">
    <property type="entry name" value="YoeB_toxin"/>
</dbReference>
<evidence type="ECO:0000256" key="5">
    <source>
        <dbReference type="ARBA" id="ARBA00022801"/>
    </source>
</evidence>
<dbReference type="PANTHER" id="PTHR38039:SF1">
    <property type="entry name" value="TOXIN YOEB"/>
    <property type="match status" value="1"/>
</dbReference>
<dbReference type="Gene3D" id="3.30.2310.20">
    <property type="entry name" value="RelE-like"/>
    <property type="match status" value="1"/>
</dbReference>
<evidence type="ECO:0000256" key="4">
    <source>
        <dbReference type="ARBA" id="ARBA00022759"/>
    </source>
</evidence>
<keyword evidence="4" id="KW-0255">Endonuclease</keyword>
<dbReference type="EMBL" id="CAQN01000405">
    <property type="protein sequence ID" value="CCQ66308.1"/>
    <property type="molecule type" value="Genomic_DNA"/>
</dbReference>
<comment type="similarity">
    <text evidence="1">Belongs to the YoeB family.</text>
</comment>
<dbReference type="SUPFAM" id="SSF143011">
    <property type="entry name" value="RelE-like"/>
    <property type="match status" value="1"/>
</dbReference>
<proteinExistence type="inferred from homology"/>
<keyword evidence="3" id="KW-0540">Nuclease</keyword>